<organism evidence="2 3">
    <name type="scientific">Lachnellula cervina</name>
    <dbReference type="NCBI Taxonomy" id="1316786"/>
    <lineage>
        <taxon>Eukaryota</taxon>
        <taxon>Fungi</taxon>
        <taxon>Dikarya</taxon>
        <taxon>Ascomycota</taxon>
        <taxon>Pezizomycotina</taxon>
        <taxon>Leotiomycetes</taxon>
        <taxon>Helotiales</taxon>
        <taxon>Lachnaceae</taxon>
        <taxon>Lachnellula</taxon>
    </lineage>
</organism>
<name>A0A7D8URU0_9HELO</name>
<protein>
    <submittedName>
        <fullName evidence="2">Ribonuclease 3</fullName>
    </submittedName>
</protein>
<dbReference type="InterPro" id="IPR036389">
    <property type="entry name" value="RNase_III_sf"/>
</dbReference>
<dbReference type="SUPFAM" id="SSF69065">
    <property type="entry name" value="RNase III domain-like"/>
    <property type="match status" value="1"/>
</dbReference>
<evidence type="ECO:0000259" key="1">
    <source>
        <dbReference type="PROSITE" id="PS50142"/>
    </source>
</evidence>
<dbReference type="CDD" id="cd00593">
    <property type="entry name" value="RIBOc"/>
    <property type="match status" value="1"/>
</dbReference>
<keyword evidence="3" id="KW-1185">Reference proteome</keyword>
<dbReference type="Gene3D" id="1.10.1520.10">
    <property type="entry name" value="Ribonuclease III domain"/>
    <property type="match status" value="1"/>
</dbReference>
<dbReference type="PROSITE" id="PS50142">
    <property type="entry name" value="RNASE_3_2"/>
    <property type="match status" value="1"/>
</dbReference>
<evidence type="ECO:0000313" key="2">
    <source>
        <dbReference type="EMBL" id="TVY55577.1"/>
    </source>
</evidence>
<reference evidence="2 3" key="1">
    <citation type="submission" date="2018-05" db="EMBL/GenBank/DDBJ databases">
        <title>Whole genome sequencing for identification of molecular markers to develop diagnostic detection tools for the regulated plant pathogen Lachnellula willkommii.</title>
        <authorList>
            <person name="Giroux E."/>
            <person name="Bilodeau G."/>
        </authorList>
    </citation>
    <scope>NUCLEOTIDE SEQUENCE [LARGE SCALE GENOMIC DNA]</scope>
    <source>
        <strain evidence="2 3">CBS 625.97</strain>
    </source>
</reference>
<accession>A0A7D8URU0</accession>
<evidence type="ECO:0000313" key="3">
    <source>
        <dbReference type="Proteomes" id="UP000481288"/>
    </source>
</evidence>
<dbReference type="EMBL" id="QGMG01000227">
    <property type="protein sequence ID" value="TVY55577.1"/>
    <property type="molecule type" value="Genomic_DNA"/>
</dbReference>
<dbReference type="Pfam" id="PF00636">
    <property type="entry name" value="Ribonuclease_3"/>
    <property type="match status" value="1"/>
</dbReference>
<comment type="caution">
    <text evidence="2">The sequence shown here is derived from an EMBL/GenBank/DDBJ whole genome shotgun (WGS) entry which is preliminary data.</text>
</comment>
<dbReference type="InterPro" id="IPR000999">
    <property type="entry name" value="RNase_III_dom"/>
</dbReference>
<dbReference type="OrthoDB" id="67027at2759"/>
<dbReference type="GO" id="GO:0004525">
    <property type="term" value="F:ribonuclease III activity"/>
    <property type="evidence" value="ECO:0007669"/>
    <property type="project" value="InterPro"/>
</dbReference>
<gene>
    <name evidence="2" type="primary">rnc</name>
    <name evidence="2" type="ORF">LCER1_G004550</name>
</gene>
<dbReference type="Proteomes" id="UP000481288">
    <property type="component" value="Unassembled WGS sequence"/>
</dbReference>
<feature type="domain" description="RNase III" evidence="1">
    <location>
        <begin position="7"/>
        <end position="127"/>
    </location>
</feature>
<dbReference type="GO" id="GO:0006396">
    <property type="term" value="P:RNA processing"/>
    <property type="evidence" value="ECO:0007669"/>
    <property type="project" value="InterPro"/>
</dbReference>
<proteinExistence type="predicted"/>
<dbReference type="AlphaFoldDB" id="A0A7D8URU0"/>
<sequence>MSKQQSIAALEGILAYSFEDPNISWLALQAAGSGIGGPDGNKTLAMIGDAIMKFILVVDLAKRGLSRGAIDSTTQLIVSNNNVAQVCNDTGITQCINGNPSQLGVQSPKTRAATVEAILAAVFQDSGNDIDEVRRVMNILGLNALGGTG</sequence>